<dbReference type="Gene3D" id="1.10.10.2840">
    <property type="entry name" value="PucR C-terminal helix-turn-helix domain"/>
    <property type="match status" value="1"/>
</dbReference>
<proteinExistence type="predicted"/>
<dbReference type="Proteomes" id="UP000653411">
    <property type="component" value="Unassembled WGS sequence"/>
</dbReference>
<dbReference type="RefSeq" id="WP_229713272.1">
    <property type="nucleotide sequence ID" value="NZ_BMML01000009.1"/>
</dbReference>
<gene>
    <name evidence="2" type="ORF">GCM10011578_043760</name>
</gene>
<comment type="caution">
    <text evidence="2">The sequence shown here is derived from an EMBL/GenBank/DDBJ whole genome shotgun (WGS) entry which is preliminary data.</text>
</comment>
<dbReference type="Pfam" id="PF13556">
    <property type="entry name" value="HTH_30"/>
    <property type="match status" value="1"/>
</dbReference>
<dbReference type="PANTHER" id="PTHR33744:SF7">
    <property type="entry name" value="PUCR FAMILY TRANSCRIPTIONAL REGULATOR"/>
    <property type="match status" value="1"/>
</dbReference>
<evidence type="ECO:0000313" key="3">
    <source>
        <dbReference type="Proteomes" id="UP000653411"/>
    </source>
</evidence>
<evidence type="ECO:0000259" key="1">
    <source>
        <dbReference type="Pfam" id="PF13556"/>
    </source>
</evidence>
<dbReference type="InterPro" id="IPR042070">
    <property type="entry name" value="PucR_C-HTH_sf"/>
</dbReference>
<organism evidence="2 3">
    <name type="scientific">Streptomyces fuscichromogenes</name>
    <dbReference type="NCBI Taxonomy" id="1324013"/>
    <lineage>
        <taxon>Bacteria</taxon>
        <taxon>Bacillati</taxon>
        <taxon>Actinomycetota</taxon>
        <taxon>Actinomycetes</taxon>
        <taxon>Kitasatosporales</taxon>
        <taxon>Streptomycetaceae</taxon>
        <taxon>Streptomyces</taxon>
    </lineage>
</organism>
<evidence type="ECO:0000313" key="2">
    <source>
        <dbReference type="EMBL" id="GGN15652.1"/>
    </source>
</evidence>
<name>A0A918CS61_9ACTN</name>
<reference evidence="2" key="2">
    <citation type="submission" date="2020-09" db="EMBL/GenBank/DDBJ databases">
        <authorList>
            <person name="Sun Q."/>
            <person name="Zhou Y."/>
        </authorList>
    </citation>
    <scope>NUCLEOTIDE SEQUENCE</scope>
    <source>
        <strain evidence="2">CGMCC 4.7110</strain>
    </source>
</reference>
<dbReference type="EMBL" id="BMML01000009">
    <property type="protein sequence ID" value="GGN15652.1"/>
    <property type="molecule type" value="Genomic_DNA"/>
</dbReference>
<dbReference type="AlphaFoldDB" id="A0A918CS61"/>
<sequence length="264" mass="28006">MPWAFLDIALTTVTRAFADHRDLPSADGDSRAATLFARICARSATTIEGLDRAERLGFELVGPHCPFVGAIDGGSAAAHAGLAARIRSAGGLACTEGHRVAGLTRPDFDWAGFLADSTLILAAEPATGDAGLADAVGNLHDLVALAGRAGRRGRIRPDDFLTELMLASSPRLAEDIVRRVLGRLDAEDPSGTLSLTLRCLAAHGFNRTSAAAALPAHRNTLLYRINRIEKLTGLDLDRHAHRELARLAVVWRDTTGGDALARPE</sequence>
<accession>A0A918CS61</accession>
<dbReference type="InterPro" id="IPR025736">
    <property type="entry name" value="PucR_C-HTH_dom"/>
</dbReference>
<protein>
    <recommendedName>
        <fullName evidence="1">PucR C-terminal helix-turn-helix domain-containing protein</fullName>
    </recommendedName>
</protein>
<dbReference type="InterPro" id="IPR051448">
    <property type="entry name" value="CdaR-like_regulators"/>
</dbReference>
<keyword evidence="3" id="KW-1185">Reference proteome</keyword>
<feature type="domain" description="PucR C-terminal helix-turn-helix" evidence="1">
    <location>
        <begin position="196"/>
        <end position="249"/>
    </location>
</feature>
<dbReference type="PANTHER" id="PTHR33744">
    <property type="entry name" value="CARBOHYDRATE DIACID REGULATOR"/>
    <property type="match status" value="1"/>
</dbReference>
<reference evidence="2" key="1">
    <citation type="journal article" date="2014" name="Int. J. Syst. Evol. Microbiol.">
        <title>Complete genome sequence of Corynebacterium casei LMG S-19264T (=DSM 44701T), isolated from a smear-ripened cheese.</title>
        <authorList>
            <consortium name="US DOE Joint Genome Institute (JGI-PGF)"/>
            <person name="Walter F."/>
            <person name="Albersmeier A."/>
            <person name="Kalinowski J."/>
            <person name="Ruckert C."/>
        </authorList>
    </citation>
    <scope>NUCLEOTIDE SEQUENCE</scope>
    <source>
        <strain evidence="2">CGMCC 4.7110</strain>
    </source>
</reference>